<accession>A0A6J7DTY8</accession>
<gene>
    <name evidence="2" type="ORF">UFOPK3342_01159</name>
</gene>
<protein>
    <submittedName>
        <fullName evidence="2">Unannotated protein</fullName>
    </submittedName>
</protein>
<reference evidence="2" key="1">
    <citation type="submission" date="2020-05" db="EMBL/GenBank/DDBJ databases">
        <authorList>
            <person name="Chiriac C."/>
            <person name="Salcher M."/>
            <person name="Ghai R."/>
            <person name="Kavagutti S V."/>
        </authorList>
    </citation>
    <scope>NUCLEOTIDE SEQUENCE</scope>
</reference>
<feature type="transmembrane region" description="Helical" evidence="1">
    <location>
        <begin position="6"/>
        <end position="24"/>
    </location>
</feature>
<dbReference type="Pfam" id="PF14017">
    <property type="entry name" value="DUF4233"/>
    <property type="match status" value="1"/>
</dbReference>
<organism evidence="2">
    <name type="scientific">freshwater metagenome</name>
    <dbReference type="NCBI Taxonomy" id="449393"/>
    <lineage>
        <taxon>unclassified sequences</taxon>
        <taxon>metagenomes</taxon>
        <taxon>ecological metagenomes</taxon>
    </lineage>
</organism>
<sequence length="111" mass="11806">MRVLGASVLVMESLTLGFAILLAIKDQSTVGIIYGSILALILFATAGILKRRSGFYVGTVLQVFVIAFGFFVSSFFIMGLIFAGLWAAAIIVGRKGEAARAKLMASQAQKD</sequence>
<feature type="transmembrane region" description="Helical" evidence="1">
    <location>
        <begin position="61"/>
        <end position="92"/>
    </location>
</feature>
<dbReference type="InterPro" id="IPR025327">
    <property type="entry name" value="DUF4233"/>
</dbReference>
<keyword evidence="1" id="KW-0812">Transmembrane</keyword>
<evidence type="ECO:0000313" key="2">
    <source>
        <dbReference type="EMBL" id="CAB4874097.1"/>
    </source>
</evidence>
<dbReference type="EMBL" id="CAFBLH010000040">
    <property type="protein sequence ID" value="CAB4874097.1"/>
    <property type="molecule type" value="Genomic_DNA"/>
</dbReference>
<proteinExistence type="predicted"/>
<keyword evidence="1" id="KW-1133">Transmembrane helix</keyword>
<name>A0A6J7DTY8_9ZZZZ</name>
<feature type="transmembrane region" description="Helical" evidence="1">
    <location>
        <begin position="31"/>
        <end position="49"/>
    </location>
</feature>
<dbReference type="AlphaFoldDB" id="A0A6J7DTY8"/>
<keyword evidence="1" id="KW-0472">Membrane</keyword>
<evidence type="ECO:0000256" key="1">
    <source>
        <dbReference type="SAM" id="Phobius"/>
    </source>
</evidence>